<evidence type="ECO:0000313" key="1">
    <source>
        <dbReference type="EMBL" id="KAG5296493.1"/>
    </source>
</evidence>
<dbReference type="VEuPathDB" id="FungiDB:I7I52_07211"/>
<dbReference type="Proteomes" id="UP000670092">
    <property type="component" value="Unassembled WGS sequence"/>
</dbReference>
<organism evidence="1 2">
    <name type="scientific">Ajellomyces capsulatus</name>
    <name type="common">Darling's disease fungus</name>
    <name type="synonym">Histoplasma capsulatum</name>
    <dbReference type="NCBI Taxonomy" id="5037"/>
    <lineage>
        <taxon>Eukaryota</taxon>
        <taxon>Fungi</taxon>
        <taxon>Dikarya</taxon>
        <taxon>Ascomycota</taxon>
        <taxon>Pezizomycotina</taxon>
        <taxon>Eurotiomycetes</taxon>
        <taxon>Eurotiomycetidae</taxon>
        <taxon>Onygenales</taxon>
        <taxon>Ajellomycetaceae</taxon>
        <taxon>Histoplasma</taxon>
    </lineage>
</organism>
<comment type="caution">
    <text evidence="1">The sequence shown here is derived from an EMBL/GenBank/DDBJ whole genome shotgun (WGS) entry which is preliminary data.</text>
</comment>
<protein>
    <submittedName>
        <fullName evidence="1">Uncharacterized protein</fullName>
    </submittedName>
</protein>
<proteinExistence type="predicted"/>
<dbReference type="AlphaFoldDB" id="A0A8H8D1J8"/>
<dbReference type="EMBL" id="JAEVHI010000003">
    <property type="protein sequence ID" value="KAG5296493.1"/>
    <property type="molecule type" value="Genomic_DNA"/>
</dbReference>
<dbReference type="OrthoDB" id="4508254at2759"/>
<reference evidence="1 2" key="1">
    <citation type="submission" date="2021-01" db="EMBL/GenBank/DDBJ databases">
        <title>Chromosome-level genome assembly of a human fungal pathogen reveals clustering of transcriptionally co-regulated genes.</title>
        <authorList>
            <person name="Voorhies M."/>
            <person name="Cohen S."/>
            <person name="Shea T.P."/>
            <person name="Petrus S."/>
            <person name="Munoz J.F."/>
            <person name="Poplawski S."/>
            <person name="Goldman W.E."/>
            <person name="Michael T."/>
            <person name="Cuomo C.A."/>
            <person name="Sil A."/>
            <person name="Beyhan S."/>
        </authorList>
    </citation>
    <scope>NUCLEOTIDE SEQUENCE [LARGE SCALE GENOMIC DNA]</scope>
    <source>
        <strain evidence="1 2">G184AR</strain>
    </source>
</reference>
<gene>
    <name evidence="1" type="ORF">I7I52_07211</name>
</gene>
<evidence type="ECO:0000313" key="2">
    <source>
        <dbReference type="Proteomes" id="UP000670092"/>
    </source>
</evidence>
<sequence length="59" mass="7007">MKSIQSDNAAALWHKISTVYMMSLEKERINILKELTHLHVKNSDYLIENYLHDFFIISL</sequence>
<accession>A0A8H8D1J8</accession>
<name>A0A8H8D1J8_AJECA</name>